<keyword evidence="1" id="KW-0472">Membrane</keyword>
<dbReference type="RefSeq" id="WP_282544086.1">
    <property type="nucleotide sequence ID" value="NZ_JASCIQ010000021.1"/>
</dbReference>
<keyword evidence="3" id="KW-1185">Reference proteome</keyword>
<sequence length="186" mass="19699">MPDRATGQRLERRLYLGGLALMAGFALLAFGPLLAGLGAVLLGGAALFLVAAWRGASALRAGRTRRAWQMFAVATAPVSLFGLLYAWVSGKLAVALDAYEPCIARRQHYDAAYRERHLDEMDGSFPLSNACNADHDLVPGWVNPALVCFAVLLTTSVLVMACMVVTTVRGGGPTGPLPDGRARQGS</sequence>
<dbReference type="EMBL" id="JASCIQ010000021">
    <property type="protein sequence ID" value="MDI3406152.1"/>
    <property type="molecule type" value="Genomic_DNA"/>
</dbReference>
<evidence type="ECO:0000313" key="3">
    <source>
        <dbReference type="Proteomes" id="UP001223978"/>
    </source>
</evidence>
<feature type="transmembrane region" description="Helical" evidence="1">
    <location>
        <begin position="144"/>
        <end position="168"/>
    </location>
</feature>
<gene>
    <name evidence="2" type="ORF">QIS96_20330</name>
</gene>
<feature type="transmembrane region" description="Helical" evidence="1">
    <location>
        <begin position="12"/>
        <end position="30"/>
    </location>
</feature>
<accession>A0ABT6SD82</accession>
<evidence type="ECO:0000256" key="1">
    <source>
        <dbReference type="SAM" id="Phobius"/>
    </source>
</evidence>
<feature type="transmembrane region" description="Helical" evidence="1">
    <location>
        <begin position="36"/>
        <end position="56"/>
    </location>
</feature>
<comment type="caution">
    <text evidence="2">The sequence shown here is derived from an EMBL/GenBank/DDBJ whole genome shotgun (WGS) entry which is preliminary data.</text>
</comment>
<organism evidence="2 3">
    <name type="scientific">Streptomyces cavernicola</name>
    <dbReference type="NCBI Taxonomy" id="3043613"/>
    <lineage>
        <taxon>Bacteria</taxon>
        <taxon>Bacillati</taxon>
        <taxon>Actinomycetota</taxon>
        <taxon>Actinomycetes</taxon>
        <taxon>Kitasatosporales</taxon>
        <taxon>Streptomycetaceae</taxon>
        <taxon>Streptomyces</taxon>
    </lineage>
</organism>
<feature type="transmembrane region" description="Helical" evidence="1">
    <location>
        <begin position="68"/>
        <end position="88"/>
    </location>
</feature>
<dbReference type="Proteomes" id="UP001223978">
    <property type="component" value="Unassembled WGS sequence"/>
</dbReference>
<keyword evidence="1" id="KW-1133">Transmembrane helix</keyword>
<evidence type="ECO:0000313" key="2">
    <source>
        <dbReference type="EMBL" id="MDI3406152.1"/>
    </source>
</evidence>
<protein>
    <submittedName>
        <fullName evidence="2">Uncharacterized protein</fullName>
    </submittedName>
</protein>
<keyword evidence="1" id="KW-0812">Transmembrane</keyword>
<reference evidence="2 3" key="1">
    <citation type="submission" date="2023-05" db="EMBL/GenBank/DDBJ databases">
        <title>Draft genome sequence of Streptomyces sp. B-S-A6 isolated from a cave soil in Thailand.</title>
        <authorList>
            <person name="Chamroensaksri N."/>
            <person name="Muangham S."/>
        </authorList>
    </citation>
    <scope>NUCLEOTIDE SEQUENCE [LARGE SCALE GENOMIC DNA]</scope>
    <source>
        <strain evidence="2 3">B-S-A6</strain>
    </source>
</reference>
<proteinExistence type="predicted"/>
<name>A0ABT6SD82_9ACTN</name>